<dbReference type="EMBL" id="PKQE01000005">
    <property type="protein sequence ID" value="PLC40646.1"/>
    <property type="molecule type" value="Genomic_DNA"/>
</dbReference>
<protein>
    <recommendedName>
        <fullName evidence="1">Cysteine-rich CPCC domain-containing protein</fullName>
    </recommendedName>
</protein>
<dbReference type="RefSeq" id="WP_102066952.1">
    <property type="nucleotide sequence ID" value="NZ_PKQE01000005.1"/>
</dbReference>
<dbReference type="InterPro" id="IPR025983">
    <property type="entry name" value="Cys_rich_CPCC"/>
</dbReference>
<evidence type="ECO:0000313" key="2">
    <source>
        <dbReference type="EMBL" id="PLC40646.1"/>
    </source>
</evidence>
<dbReference type="Proteomes" id="UP000234456">
    <property type="component" value="Unassembled WGS sequence"/>
</dbReference>
<evidence type="ECO:0000313" key="3">
    <source>
        <dbReference type="Proteomes" id="UP000234456"/>
    </source>
</evidence>
<proteinExistence type="predicted"/>
<sequence>MDLEYQCNCCDYFTVDARGEWEICPVCFWEDDGFGLDDLDSWSGANHGLTLRQARANFARIGACCEAMRSKVLPVEERGRYRYVPRQV</sequence>
<name>A0A2N4TLR1_RALPI</name>
<organism evidence="2 3">
    <name type="scientific">Ralstonia pickettii</name>
    <name type="common">Burkholderia pickettii</name>
    <dbReference type="NCBI Taxonomy" id="329"/>
    <lineage>
        <taxon>Bacteria</taxon>
        <taxon>Pseudomonadati</taxon>
        <taxon>Pseudomonadota</taxon>
        <taxon>Betaproteobacteria</taxon>
        <taxon>Burkholderiales</taxon>
        <taxon>Burkholderiaceae</taxon>
        <taxon>Ralstonia</taxon>
    </lineage>
</organism>
<gene>
    <name evidence="2" type="ORF">C0Q88_19505</name>
</gene>
<feature type="domain" description="Cysteine-rich CPCC" evidence="1">
    <location>
        <begin position="5"/>
        <end position="77"/>
    </location>
</feature>
<dbReference type="AlphaFoldDB" id="A0A2N4TLR1"/>
<comment type="caution">
    <text evidence="2">The sequence shown here is derived from an EMBL/GenBank/DDBJ whole genome shotgun (WGS) entry which is preliminary data.</text>
</comment>
<dbReference type="OrthoDB" id="1456570at2"/>
<evidence type="ECO:0000259" key="1">
    <source>
        <dbReference type="Pfam" id="PF14206"/>
    </source>
</evidence>
<reference evidence="2 3" key="1">
    <citation type="submission" date="2017-12" db="EMBL/GenBank/DDBJ databases">
        <title>Draft genome sequence of Ralstonia pickettii 52.</title>
        <authorList>
            <person name="Zheng B."/>
        </authorList>
    </citation>
    <scope>NUCLEOTIDE SEQUENCE [LARGE SCALE GENOMIC DNA]</scope>
    <source>
        <strain evidence="2 3">52</strain>
    </source>
</reference>
<accession>A0A2N4TLR1</accession>
<dbReference type="Pfam" id="PF14206">
    <property type="entry name" value="Cys_rich_CPCC"/>
    <property type="match status" value="1"/>
</dbReference>